<dbReference type="SUPFAM" id="SSF53448">
    <property type="entry name" value="Nucleotide-diphospho-sugar transferases"/>
    <property type="match status" value="1"/>
</dbReference>
<dbReference type="EMBL" id="QMFY01000004">
    <property type="protein sequence ID" value="RAW01334.1"/>
    <property type="molecule type" value="Genomic_DNA"/>
</dbReference>
<evidence type="ECO:0000256" key="4">
    <source>
        <dbReference type="SAM" id="Phobius"/>
    </source>
</evidence>
<dbReference type="InterPro" id="IPR029044">
    <property type="entry name" value="Nucleotide-diphossugar_trans"/>
</dbReference>
<sequence>MVVFITILESLLLLYFFYVVAYTFVFSVAGLFYREPRSTKSDNFFKFVVFIPSYKDDSVIVSVAEKSLQQHYPQEHYKVVVIADSLQPETLQKLRQLPIEVEEVKFDVSTKVKSLIEALKRREGYDYAVILDADNVMYADFLTKINEAHQLGYEAVQGQRLAKNTGNELSFLDGLSEAINNHVYRQGTVALGLSCSISGSAISVNYHTFKDILLGMTSVGGFDREMELLLLQRGLKVAYLKSAGVLDEKVQKDQVFENQRKRWISSQYHYLAKYFGKGMKAFFEGNFTFFNSAVLRNIQLPRLVNIGLLGILTIALFFVRAYLYFGYEIWLTFSALMFLSIAISIPREYYTLDLLKAFLKVPGIFFRMFLLLFRLKGANKKFIHTPHYNIEVNIDKPNK</sequence>
<evidence type="ECO:0000256" key="3">
    <source>
        <dbReference type="ARBA" id="ARBA00022679"/>
    </source>
</evidence>
<keyword evidence="3 5" id="KW-0808">Transferase</keyword>
<evidence type="ECO:0000256" key="2">
    <source>
        <dbReference type="ARBA" id="ARBA00022676"/>
    </source>
</evidence>
<name>A0A364Y4T3_9BACT</name>
<keyword evidence="4" id="KW-0812">Transmembrane</keyword>
<dbReference type="PANTHER" id="PTHR43630:SF1">
    <property type="entry name" value="POLY-BETA-1,6-N-ACETYL-D-GLUCOSAMINE SYNTHASE"/>
    <property type="match status" value="1"/>
</dbReference>
<reference evidence="5 6" key="1">
    <citation type="submission" date="2018-06" db="EMBL/GenBank/DDBJ databases">
        <title>Chryseolinea flavus sp. nov., a member of the phylum Bacteroidetes isolated from soil.</title>
        <authorList>
            <person name="Li Y."/>
            <person name="Wang J."/>
        </authorList>
    </citation>
    <scope>NUCLEOTIDE SEQUENCE [LARGE SCALE GENOMIC DNA]</scope>
    <source>
        <strain evidence="5 6">SDU1-6</strain>
    </source>
</reference>
<evidence type="ECO:0000313" key="6">
    <source>
        <dbReference type="Proteomes" id="UP000251889"/>
    </source>
</evidence>
<proteinExistence type="inferred from homology"/>
<protein>
    <submittedName>
        <fullName evidence="5">Glycosyltransferase family 2 protein</fullName>
    </submittedName>
</protein>
<dbReference type="OrthoDB" id="1523666at2"/>
<keyword evidence="4" id="KW-0472">Membrane</keyword>
<evidence type="ECO:0000313" key="5">
    <source>
        <dbReference type="EMBL" id="RAW01334.1"/>
    </source>
</evidence>
<dbReference type="PANTHER" id="PTHR43630">
    <property type="entry name" value="POLY-BETA-1,6-N-ACETYL-D-GLUCOSAMINE SYNTHASE"/>
    <property type="match status" value="1"/>
</dbReference>
<feature type="transmembrane region" description="Helical" evidence="4">
    <location>
        <begin position="329"/>
        <end position="345"/>
    </location>
</feature>
<organism evidence="5 6">
    <name type="scientific">Pseudochryseolinea flava</name>
    <dbReference type="NCBI Taxonomy" id="2059302"/>
    <lineage>
        <taxon>Bacteria</taxon>
        <taxon>Pseudomonadati</taxon>
        <taxon>Bacteroidota</taxon>
        <taxon>Cytophagia</taxon>
        <taxon>Cytophagales</taxon>
        <taxon>Fulvivirgaceae</taxon>
        <taxon>Pseudochryseolinea</taxon>
    </lineage>
</organism>
<dbReference type="Proteomes" id="UP000251889">
    <property type="component" value="Unassembled WGS sequence"/>
</dbReference>
<keyword evidence="6" id="KW-1185">Reference proteome</keyword>
<gene>
    <name evidence="5" type="ORF">DQQ10_10540</name>
</gene>
<evidence type="ECO:0000256" key="1">
    <source>
        <dbReference type="ARBA" id="ARBA00006739"/>
    </source>
</evidence>
<accession>A0A364Y4T3</accession>
<dbReference type="Gene3D" id="3.90.550.10">
    <property type="entry name" value="Spore Coat Polysaccharide Biosynthesis Protein SpsA, Chain A"/>
    <property type="match status" value="1"/>
</dbReference>
<keyword evidence="2" id="KW-0328">Glycosyltransferase</keyword>
<dbReference type="AlphaFoldDB" id="A0A364Y4T3"/>
<keyword evidence="4" id="KW-1133">Transmembrane helix</keyword>
<feature type="transmembrane region" description="Helical" evidence="4">
    <location>
        <begin position="12"/>
        <end position="33"/>
    </location>
</feature>
<feature type="transmembrane region" description="Helical" evidence="4">
    <location>
        <begin position="303"/>
        <end position="323"/>
    </location>
</feature>
<dbReference type="Pfam" id="PF13641">
    <property type="entry name" value="Glyco_tranf_2_3"/>
    <property type="match status" value="1"/>
</dbReference>
<dbReference type="GO" id="GO:0016757">
    <property type="term" value="F:glycosyltransferase activity"/>
    <property type="evidence" value="ECO:0007669"/>
    <property type="project" value="UniProtKB-KW"/>
</dbReference>
<comment type="similarity">
    <text evidence="1">Belongs to the glycosyltransferase 2 family.</text>
</comment>
<comment type="caution">
    <text evidence="5">The sequence shown here is derived from an EMBL/GenBank/DDBJ whole genome shotgun (WGS) entry which is preliminary data.</text>
</comment>